<dbReference type="EMBL" id="GL732524">
    <property type="protein sequence ID" value="EFX89746.1"/>
    <property type="molecule type" value="Genomic_DNA"/>
</dbReference>
<dbReference type="KEGG" id="dpx:DAPPUDRAFT_232992"/>
<evidence type="ECO:0000313" key="1">
    <source>
        <dbReference type="EMBL" id="EFX89746.1"/>
    </source>
</evidence>
<sequence>MLPRAYTPKYYSAPSHIMKALSTTLSLQNSTPPKLKDSAEADVLMLQAGLMVPG</sequence>
<organism evidence="1 2">
    <name type="scientific">Daphnia pulex</name>
    <name type="common">Water flea</name>
    <dbReference type="NCBI Taxonomy" id="6669"/>
    <lineage>
        <taxon>Eukaryota</taxon>
        <taxon>Metazoa</taxon>
        <taxon>Ecdysozoa</taxon>
        <taxon>Arthropoda</taxon>
        <taxon>Crustacea</taxon>
        <taxon>Branchiopoda</taxon>
        <taxon>Diplostraca</taxon>
        <taxon>Cladocera</taxon>
        <taxon>Anomopoda</taxon>
        <taxon>Daphniidae</taxon>
        <taxon>Daphnia</taxon>
    </lineage>
</organism>
<proteinExistence type="predicted"/>
<dbReference type="InParanoid" id="E9FSW7"/>
<dbReference type="AlphaFoldDB" id="E9FSW7"/>
<reference evidence="1 2" key="1">
    <citation type="journal article" date="2011" name="Science">
        <title>The ecoresponsive genome of Daphnia pulex.</title>
        <authorList>
            <person name="Colbourne J.K."/>
            <person name="Pfrender M.E."/>
            <person name="Gilbert D."/>
            <person name="Thomas W.K."/>
            <person name="Tucker A."/>
            <person name="Oakley T.H."/>
            <person name="Tokishita S."/>
            <person name="Aerts A."/>
            <person name="Arnold G.J."/>
            <person name="Basu M.K."/>
            <person name="Bauer D.J."/>
            <person name="Caceres C.E."/>
            <person name="Carmel L."/>
            <person name="Casola C."/>
            <person name="Choi J.H."/>
            <person name="Detter J.C."/>
            <person name="Dong Q."/>
            <person name="Dusheyko S."/>
            <person name="Eads B.D."/>
            <person name="Frohlich T."/>
            <person name="Geiler-Samerotte K.A."/>
            <person name="Gerlach D."/>
            <person name="Hatcher P."/>
            <person name="Jogdeo S."/>
            <person name="Krijgsveld J."/>
            <person name="Kriventseva E.V."/>
            <person name="Kultz D."/>
            <person name="Laforsch C."/>
            <person name="Lindquist E."/>
            <person name="Lopez J."/>
            <person name="Manak J.R."/>
            <person name="Muller J."/>
            <person name="Pangilinan J."/>
            <person name="Patwardhan R.P."/>
            <person name="Pitluck S."/>
            <person name="Pritham E.J."/>
            <person name="Rechtsteiner A."/>
            <person name="Rho M."/>
            <person name="Rogozin I.B."/>
            <person name="Sakarya O."/>
            <person name="Salamov A."/>
            <person name="Schaack S."/>
            <person name="Shapiro H."/>
            <person name="Shiga Y."/>
            <person name="Skalitzky C."/>
            <person name="Smith Z."/>
            <person name="Souvorov A."/>
            <person name="Sung W."/>
            <person name="Tang Z."/>
            <person name="Tsuchiya D."/>
            <person name="Tu H."/>
            <person name="Vos H."/>
            <person name="Wang M."/>
            <person name="Wolf Y.I."/>
            <person name="Yamagata H."/>
            <person name="Yamada T."/>
            <person name="Ye Y."/>
            <person name="Shaw J.R."/>
            <person name="Andrews J."/>
            <person name="Crease T.J."/>
            <person name="Tang H."/>
            <person name="Lucas S.M."/>
            <person name="Robertson H.M."/>
            <person name="Bork P."/>
            <person name="Koonin E.V."/>
            <person name="Zdobnov E.M."/>
            <person name="Grigoriev I.V."/>
            <person name="Lynch M."/>
            <person name="Boore J.L."/>
        </authorList>
    </citation>
    <scope>NUCLEOTIDE SEQUENCE [LARGE SCALE GENOMIC DNA]</scope>
</reference>
<name>E9FSW7_DAPPU</name>
<dbReference type="HOGENOM" id="CLU_3052438_0_0_1"/>
<dbReference type="Proteomes" id="UP000000305">
    <property type="component" value="Unassembled WGS sequence"/>
</dbReference>
<protein>
    <submittedName>
        <fullName evidence="1">Uncharacterized protein</fullName>
    </submittedName>
</protein>
<gene>
    <name evidence="1" type="ORF">DAPPUDRAFT_232992</name>
</gene>
<keyword evidence="2" id="KW-1185">Reference proteome</keyword>
<accession>E9FSW7</accession>
<evidence type="ECO:0000313" key="2">
    <source>
        <dbReference type="Proteomes" id="UP000000305"/>
    </source>
</evidence>